<dbReference type="EMBL" id="JAGPXF010000006">
    <property type="protein sequence ID" value="KAH7239375.1"/>
    <property type="molecule type" value="Genomic_DNA"/>
</dbReference>
<feature type="compositionally biased region" description="Acidic residues" evidence="1">
    <location>
        <begin position="509"/>
        <end position="554"/>
    </location>
</feature>
<sequence>MDQLHAEPYCILCRHRLDIASPGACTTSSWATDTICFYPNKRPQDPPAAPGRAYRADVSSNEWWNPDGTGNPIHFYTTPKTSHDGAVRDFVNFTHVSCLQLVGRTLGPLRARHLRDLARCFRTILPWSVAPKVFSVGTVPSIPAPPGLSLDTDLGLLLHEMSKKLNFKIQQMILSGVDGLCRSLLDACTTLDSAKRLETLFEVAKLPAKLKLPNQMADFMLRSVDVLGHGCLVRVNPLSILPGNPSETTHAVGAQLAYSAYGLSDLRLFFSDGSQSGWKTNGQRQWFLNTEFDYQSQLCLASDGAKFIDIINEEPNPPDVKILWNNDHPRQPHLWSRLLDFRKRKDFVTTHGGYRPMRYLPLEGLRSLTMFIHELGVVCIQANDDDKNRLGEIRSDCCAVTHYLREGEALTSLQLVFKGKNHQLGIIALTSTGRNLYFGARQIPDGLSVAGCHYNLGQEHRLAGLFTAACQPSPIWLDCLGVTYFLELPNSEENNVQHIDEEKEQQVDEEKDEVGQEMDDQDEHESDDENEESDDENQESDDENQESDDDSYVEEEQKSFFIPYHDAPPKHKHGVLPSETSALFLTSTILKDVLSIETQTHGLRCMGLKITKRNKEIDILGQWDPWHHAGIRKIHDFEQDGKLVGLTFVLSEVPEGGKTKDVFVKDVLVGVMPDAGISTFVWKQLDKELAWLFTNEFDCVKHYEVPYSEVKVPIISSVLPEDVS</sequence>
<protein>
    <submittedName>
        <fullName evidence="2">Uncharacterized protein</fullName>
    </submittedName>
</protein>
<proteinExistence type="predicted"/>
<dbReference type="AlphaFoldDB" id="A0A8K0W9P3"/>
<keyword evidence="3" id="KW-1185">Reference proteome</keyword>
<dbReference type="OrthoDB" id="10286464at2759"/>
<feature type="region of interest" description="Disordered" evidence="1">
    <location>
        <begin position="500"/>
        <end position="555"/>
    </location>
</feature>
<reference evidence="2" key="1">
    <citation type="journal article" date="2021" name="Nat. Commun.">
        <title>Genetic determinants of endophytism in the Arabidopsis root mycobiome.</title>
        <authorList>
            <person name="Mesny F."/>
            <person name="Miyauchi S."/>
            <person name="Thiergart T."/>
            <person name="Pickel B."/>
            <person name="Atanasova L."/>
            <person name="Karlsson M."/>
            <person name="Huettel B."/>
            <person name="Barry K.W."/>
            <person name="Haridas S."/>
            <person name="Chen C."/>
            <person name="Bauer D."/>
            <person name="Andreopoulos W."/>
            <person name="Pangilinan J."/>
            <person name="LaButti K."/>
            <person name="Riley R."/>
            <person name="Lipzen A."/>
            <person name="Clum A."/>
            <person name="Drula E."/>
            <person name="Henrissat B."/>
            <person name="Kohler A."/>
            <person name="Grigoriev I.V."/>
            <person name="Martin F.M."/>
            <person name="Hacquard S."/>
        </authorList>
    </citation>
    <scope>NUCLEOTIDE SEQUENCE</scope>
    <source>
        <strain evidence="2">MPI-SDFR-AT-0068</strain>
    </source>
</reference>
<evidence type="ECO:0000313" key="2">
    <source>
        <dbReference type="EMBL" id="KAH7239375.1"/>
    </source>
</evidence>
<evidence type="ECO:0000313" key="3">
    <source>
        <dbReference type="Proteomes" id="UP000813427"/>
    </source>
</evidence>
<organism evidence="2 3">
    <name type="scientific">Fusarium tricinctum</name>
    <dbReference type="NCBI Taxonomy" id="61284"/>
    <lineage>
        <taxon>Eukaryota</taxon>
        <taxon>Fungi</taxon>
        <taxon>Dikarya</taxon>
        <taxon>Ascomycota</taxon>
        <taxon>Pezizomycotina</taxon>
        <taxon>Sordariomycetes</taxon>
        <taxon>Hypocreomycetidae</taxon>
        <taxon>Hypocreales</taxon>
        <taxon>Nectriaceae</taxon>
        <taxon>Fusarium</taxon>
        <taxon>Fusarium tricinctum species complex</taxon>
    </lineage>
</organism>
<accession>A0A8K0W9P3</accession>
<dbReference type="Proteomes" id="UP000813427">
    <property type="component" value="Unassembled WGS sequence"/>
</dbReference>
<name>A0A8K0W9P3_9HYPO</name>
<comment type="caution">
    <text evidence="2">The sequence shown here is derived from an EMBL/GenBank/DDBJ whole genome shotgun (WGS) entry which is preliminary data.</text>
</comment>
<gene>
    <name evidence="2" type="ORF">BKA59DRAFT_558712</name>
</gene>
<evidence type="ECO:0000256" key="1">
    <source>
        <dbReference type="SAM" id="MobiDB-lite"/>
    </source>
</evidence>